<evidence type="ECO:0000256" key="1">
    <source>
        <dbReference type="SAM" id="Phobius"/>
    </source>
</evidence>
<evidence type="ECO:0008006" key="4">
    <source>
        <dbReference type="Google" id="ProtNLM"/>
    </source>
</evidence>
<dbReference type="EMBL" id="VKKZ01000020">
    <property type="protein sequence ID" value="KAA6434516.1"/>
    <property type="molecule type" value="Genomic_DNA"/>
</dbReference>
<evidence type="ECO:0000313" key="3">
    <source>
        <dbReference type="Proteomes" id="UP000323866"/>
    </source>
</evidence>
<feature type="transmembrane region" description="Helical" evidence="1">
    <location>
        <begin position="45"/>
        <end position="72"/>
    </location>
</feature>
<evidence type="ECO:0000313" key="2">
    <source>
        <dbReference type="EMBL" id="KAA6434516.1"/>
    </source>
</evidence>
<sequence length="112" mass="12051">MAKQHNLPHHQPLPPFLKAALMGAGLAFLLVSFFVLLLGSGDSSYGAWVFLPMATVSLGGAMGGVLLSYLMGLLQNQRVWQTRIGLFAGSLLYLVLLWLSLVAALSVTGHWD</sequence>
<keyword evidence="1" id="KW-1133">Transmembrane helix</keyword>
<name>A0A5M8QI97_9BACT</name>
<dbReference type="Proteomes" id="UP000323866">
    <property type="component" value="Unassembled WGS sequence"/>
</dbReference>
<reference evidence="2 3" key="2">
    <citation type="submission" date="2019-09" db="EMBL/GenBank/DDBJ databases">
        <title>A bacterium isolated from glacier soil.</title>
        <authorList>
            <person name="Liu Q."/>
        </authorList>
    </citation>
    <scope>NUCLEOTIDE SEQUENCE [LARGE SCALE GENOMIC DNA]</scope>
    <source>
        <strain evidence="2 3">MDT1-10-3</strain>
    </source>
</reference>
<reference evidence="2 3" key="1">
    <citation type="submission" date="2019-07" db="EMBL/GenBank/DDBJ databases">
        <authorList>
            <person name="Qu J.-H."/>
        </authorList>
    </citation>
    <scope>NUCLEOTIDE SEQUENCE [LARGE SCALE GENOMIC DNA]</scope>
    <source>
        <strain evidence="2 3">MDT1-10-3</strain>
    </source>
</reference>
<accession>A0A5M8QI97</accession>
<dbReference type="AlphaFoldDB" id="A0A5M8QI97"/>
<feature type="transmembrane region" description="Helical" evidence="1">
    <location>
        <begin position="20"/>
        <end position="39"/>
    </location>
</feature>
<keyword evidence="1" id="KW-0472">Membrane</keyword>
<comment type="caution">
    <text evidence="2">The sequence shown here is derived from an EMBL/GenBank/DDBJ whole genome shotgun (WGS) entry which is preliminary data.</text>
</comment>
<proteinExistence type="predicted"/>
<protein>
    <recommendedName>
        <fullName evidence="4">Potassium transporter KefB</fullName>
    </recommendedName>
</protein>
<gene>
    <name evidence="2" type="ORF">FOE74_10030</name>
</gene>
<keyword evidence="1" id="KW-0812">Transmembrane</keyword>
<feature type="transmembrane region" description="Helical" evidence="1">
    <location>
        <begin position="84"/>
        <end position="107"/>
    </location>
</feature>
<organism evidence="2 3">
    <name type="scientific">Rufibacter glacialis</name>
    <dbReference type="NCBI Taxonomy" id="1259555"/>
    <lineage>
        <taxon>Bacteria</taxon>
        <taxon>Pseudomonadati</taxon>
        <taxon>Bacteroidota</taxon>
        <taxon>Cytophagia</taxon>
        <taxon>Cytophagales</taxon>
        <taxon>Hymenobacteraceae</taxon>
        <taxon>Rufibacter</taxon>
    </lineage>
</organism>